<protein>
    <recommendedName>
        <fullName evidence="1 7">Transcriptional regulator MraZ</fullName>
    </recommendedName>
</protein>
<evidence type="ECO:0000256" key="5">
    <source>
        <dbReference type="ARBA" id="ARBA00023125"/>
    </source>
</evidence>
<dbReference type="GO" id="GO:2000143">
    <property type="term" value="P:negative regulation of DNA-templated transcription initiation"/>
    <property type="evidence" value="ECO:0007669"/>
    <property type="project" value="TreeGrafter"/>
</dbReference>
<keyword evidence="4 7" id="KW-0805">Transcription regulation</keyword>
<dbReference type="GO" id="GO:0009295">
    <property type="term" value="C:nucleoid"/>
    <property type="evidence" value="ECO:0007669"/>
    <property type="project" value="UniProtKB-SubCell"/>
</dbReference>
<evidence type="ECO:0000259" key="8">
    <source>
        <dbReference type="PROSITE" id="PS51740"/>
    </source>
</evidence>
<evidence type="ECO:0000313" key="9">
    <source>
        <dbReference type="EMBL" id="APG26301.1"/>
    </source>
</evidence>
<dbReference type="Gene3D" id="3.40.1550.20">
    <property type="entry name" value="Transcriptional regulator MraZ domain"/>
    <property type="match status" value="1"/>
</dbReference>
<comment type="similarity">
    <text evidence="7">Belongs to the MraZ family.</text>
</comment>
<evidence type="ECO:0000256" key="1">
    <source>
        <dbReference type="ARBA" id="ARBA00013860"/>
    </source>
</evidence>
<dbReference type="SUPFAM" id="SSF89447">
    <property type="entry name" value="AbrB/MazE/MraZ-like"/>
    <property type="match status" value="1"/>
</dbReference>
<reference evidence="9 10" key="1">
    <citation type="journal article" date="2017" name="Genome Announc.">
        <title>Complete Genome Sequences of Two Acetylene-Fermenting Pelobacter acetylenicus Strains.</title>
        <authorList>
            <person name="Sutton J.M."/>
            <person name="Baesman S.M."/>
            <person name="Fierst J.L."/>
            <person name="Poret-Peterson A.T."/>
            <person name="Oremland R.S."/>
            <person name="Dunlap D.S."/>
            <person name="Akob D.M."/>
        </authorList>
    </citation>
    <scope>NUCLEOTIDE SEQUENCE [LARGE SCALE GENOMIC DNA]</scope>
    <source>
        <strain evidence="9 10">DSM 3247</strain>
    </source>
</reference>
<evidence type="ECO:0000256" key="6">
    <source>
        <dbReference type="ARBA" id="ARBA00023163"/>
    </source>
</evidence>
<dbReference type="InterPro" id="IPR038619">
    <property type="entry name" value="MraZ_sf"/>
</dbReference>
<dbReference type="STRING" id="29542.A6070_04240"/>
<dbReference type="InterPro" id="IPR035644">
    <property type="entry name" value="MraZ_C"/>
</dbReference>
<sequence>MFKGEFNNAIDGKGRASIPARFRETLGATYGDDRLMVTQRDGGLAAYPLQEWEKVLEKVEALPASDLKDAINLALISPAVECSFDKQGRIQLTKAQRCYAGLESEIREIVVVGSIDKIMIWNRAKHAEMRKQAEELLKNESQTLKHLGF</sequence>
<accession>A0A1L3GK70</accession>
<dbReference type="PANTHER" id="PTHR34701:SF1">
    <property type="entry name" value="TRANSCRIPTIONAL REGULATOR MRAZ"/>
    <property type="match status" value="1"/>
</dbReference>
<dbReference type="InterPro" id="IPR037914">
    <property type="entry name" value="SpoVT-AbrB_sf"/>
</dbReference>
<dbReference type="InterPro" id="IPR007159">
    <property type="entry name" value="SpoVT-AbrB_dom"/>
</dbReference>
<dbReference type="PROSITE" id="PS51740">
    <property type="entry name" value="SPOVT_ABRB"/>
    <property type="match status" value="2"/>
</dbReference>
<dbReference type="InterPro" id="IPR003444">
    <property type="entry name" value="MraZ"/>
</dbReference>
<dbReference type="GO" id="GO:0003700">
    <property type="term" value="F:DNA-binding transcription factor activity"/>
    <property type="evidence" value="ECO:0007669"/>
    <property type="project" value="UniProtKB-UniRule"/>
</dbReference>
<feature type="domain" description="SpoVT-AbrB" evidence="8">
    <location>
        <begin position="5"/>
        <end position="51"/>
    </location>
</feature>
<evidence type="ECO:0000256" key="2">
    <source>
        <dbReference type="ARBA" id="ARBA00022490"/>
    </source>
</evidence>
<keyword evidence="3" id="KW-0677">Repeat</keyword>
<comment type="subunit">
    <text evidence="7">Forms oligomers.</text>
</comment>
<keyword evidence="6 7" id="KW-0804">Transcription</keyword>
<keyword evidence="2 7" id="KW-0963">Cytoplasm</keyword>
<name>A0A1L3GK70_SYNAC</name>
<dbReference type="CDD" id="cd16321">
    <property type="entry name" value="MraZ_C"/>
    <property type="match status" value="1"/>
</dbReference>
<dbReference type="GO" id="GO:0005737">
    <property type="term" value="C:cytoplasm"/>
    <property type="evidence" value="ECO:0007669"/>
    <property type="project" value="UniProtKB-UniRule"/>
</dbReference>
<keyword evidence="5 7" id="KW-0238">DNA-binding</keyword>
<dbReference type="HAMAP" id="MF_01008">
    <property type="entry name" value="MraZ"/>
    <property type="match status" value="1"/>
</dbReference>
<dbReference type="GO" id="GO:0000976">
    <property type="term" value="F:transcription cis-regulatory region binding"/>
    <property type="evidence" value="ECO:0007669"/>
    <property type="project" value="TreeGrafter"/>
</dbReference>
<evidence type="ECO:0000313" key="10">
    <source>
        <dbReference type="Proteomes" id="UP000182264"/>
    </source>
</evidence>
<feature type="domain" description="SpoVT-AbrB" evidence="8">
    <location>
        <begin position="79"/>
        <end position="125"/>
    </location>
</feature>
<dbReference type="CDD" id="cd16320">
    <property type="entry name" value="MraZ_N"/>
    <property type="match status" value="1"/>
</dbReference>
<evidence type="ECO:0000256" key="4">
    <source>
        <dbReference type="ARBA" id="ARBA00023015"/>
    </source>
</evidence>
<evidence type="ECO:0000256" key="7">
    <source>
        <dbReference type="HAMAP-Rule" id="MF_01008"/>
    </source>
</evidence>
<dbReference type="Pfam" id="PF02381">
    <property type="entry name" value="MraZ"/>
    <property type="match status" value="2"/>
</dbReference>
<comment type="subcellular location">
    <subcellularLocation>
        <location evidence="7">Cytoplasm</location>
        <location evidence="7">Nucleoid</location>
    </subcellularLocation>
</comment>
<evidence type="ECO:0000256" key="3">
    <source>
        <dbReference type="ARBA" id="ARBA00022737"/>
    </source>
</evidence>
<proteinExistence type="inferred from homology"/>
<dbReference type="Proteomes" id="UP000182264">
    <property type="component" value="Chromosome"/>
</dbReference>
<dbReference type="EMBL" id="CP015518">
    <property type="protein sequence ID" value="APG26301.1"/>
    <property type="molecule type" value="Genomic_DNA"/>
</dbReference>
<gene>
    <name evidence="7" type="primary">mraZ</name>
    <name evidence="9" type="ORF">A7E75_10235</name>
</gene>
<dbReference type="AlphaFoldDB" id="A0A1L3GK70"/>
<dbReference type="PANTHER" id="PTHR34701">
    <property type="entry name" value="TRANSCRIPTIONAL REGULATOR MRAZ"/>
    <property type="match status" value="1"/>
</dbReference>
<dbReference type="InterPro" id="IPR020603">
    <property type="entry name" value="MraZ_dom"/>
</dbReference>
<organism evidence="9 10">
    <name type="scientific">Syntrophotalea acetylenica</name>
    <name type="common">Pelobacter acetylenicus</name>
    <dbReference type="NCBI Taxonomy" id="29542"/>
    <lineage>
        <taxon>Bacteria</taxon>
        <taxon>Pseudomonadati</taxon>
        <taxon>Thermodesulfobacteriota</taxon>
        <taxon>Desulfuromonadia</taxon>
        <taxon>Desulfuromonadales</taxon>
        <taxon>Syntrophotaleaceae</taxon>
        <taxon>Syntrophotalea</taxon>
    </lineage>
</organism>
<dbReference type="InterPro" id="IPR035642">
    <property type="entry name" value="MraZ_N"/>
</dbReference>
<keyword evidence="10" id="KW-1185">Reference proteome</keyword>